<evidence type="ECO:0000313" key="2">
    <source>
        <dbReference type="Proteomes" id="UP000805193"/>
    </source>
</evidence>
<feature type="non-terminal residue" evidence="1">
    <location>
        <position position="60"/>
    </location>
</feature>
<name>A0AC60R160_IXOPE</name>
<gene>
    <name evidence="1" type="ORF">HPB47_015818</name>
</gene>
<evidence type="ECO:0000313" key="1">
    <source>
        <dbReference type="EMBL" id="KAG0445397.1"/>
    </source>
</evidence>
<organism evidence="1 2">
    <name type="scientific">Ixodes persulcatus</name>
    <name type="common">Taiga tick</name>
    <dbReference type="NCBI Taxonomy" id="34615"/>
    <lineage>
        <taxon>Eukaryota</taxon>
        <taxon>Metazoa</taxon>
        <taxon>Ecdysozoa</taxon>
        <taxon>Arthropoda</taxon>
        <taxon>Chelicerata</taxon>
        <taxon>Arachnida</taxon>
        <taxon>Acari</taxon>
        <taxon>Parasitiformes</taxon>
        <taxon>Ixodida</taxon>
        <taxon>Ixodoidea</taxon>
        <taxon>Ixodidae</taxon>
        <taxon>Ixodinae</taxon>
        <taxon>Ixodes</taxon>
    </lineage>
</organism>
<dbReference type="Proteomes" id="UP000805193">
    <property type="component" value="Unassembled WGS sequence"/>
</dbReference>
<feature type="non-terminal residue" evidence="1">
    <location>
        <position position="1"/>
    </location>
</feature>
<protein>
    <submittedName>
        <fullName evidence="1">Uncharacterized protein</fullName>
    </submittedName>
</protein>
<sequence>ELTTLLKLGFGFSEFAQHKYLQSTACMHSLKLTSNRHLVFPNGRTYDLYDARPVPWNPDQ</sequence>
<proteinExistence type="predicted"/>
<keyword evidence="2" id="KW-1185">Reference proteome</keyword>
<dbReference type="EMBL" id="JABSTQ010000451">
    <property type="protein sequence ID" value="KAG0445397.1"/>
    <property type="molecule type" value="Genomic_DNA"/>
</dbReference>
<reference evidence="1 2" key="1">
    <citation type="journal article" date="2020" name="Cell">
        <title>Large-Scale Comparative Analyses of Tick Genomes Elucidate Their Genetic Diversity and Vector Capacities.</title>
        <authorList>
            <consortium name="Tick Genome and Microbiome Consortium (TIGMIC)"/>
            <person name="Jia N."/>
            <person name="Wang J."/>
            <person name="Shi W."/>
            <person name="Du L."/>
            <person name="Sun Y."/>
            <person name="Zhan W."/>
            <person name="Jiang J.F."/>
            <person name="Wang Q."/>
            <person name="Zhang B."/>
            <person name="Ji P."/>
            <person name="Bell-Sakyi L."/>
            <person name="Cui X.M."/>
            <person name="Yuan T.T."/>
            <person name="Jiang B.G."/>
            <person name="Yang W.F."/>
            <person name="Lam T.T."/>
            <person name="Chang Q.C."/>
            <person name="Ding S.J."/>
            <person name="Wang X.J."/>
            <person name="Zhu J.G."/>
            <person name="Ruan X.D."/>
            <person name="Zhao L."/>
            <person name="Wei J.T."/>
            <person name="Ye R.Z."/>
            <person name="Que T.C."/>
            <person name="Du C.H."/>
            <person name="Zhou Y.H."/>
            <person name="Cheng J.X."/>
            <person name="Dai P.F."/>
            <person name="Guo W.B."/>
            <person name="Han X.H."/>
            <person name="Huang E.J."/>
            <person name="Li L.F."/>
            <person name="Wei W."/>
            <person name="Gao Y.C."/>
            <person name="Liu J.Z."/>
            <person name="Shao H.Z."/>
            <person name="Wang X."/>
            <person name="Wang C.C."/>
            <person name="Yang T.C."/>
            <person name="Huo Q.B."/>
            <person name="Li W."/>
            <person name="Chen H.Y."/>
            <person name="Chen S.E."/>
            <person name="Zhou L.G."/>
            <person name="Ni X.B."/>
            <person name="Tian J.H."/>
            <person name="Sheng Y."/>
            <person name="Liu T."/>
            <person name="Pan Y.S."/>
            <person name="Xia L.Y."/>
            <person name="Li J."/>
            <person name="Zhao F."/>
            <person name="Cao W.C."/>
        </authorList>
    </citation>
    <scope>NUCLEOTIDE SEQUENCE [LARGE SCALE GENOMIC DNA]</scope>
    <source>
        <strain evidence="1">Iper-2018</strain>
    </source>
</reference>
<accession>A0AC60R160</accession>
<comment type="caution">
    <text evidence="1">The sequence shown here is derived from an EMBL/GenBank/DDBJ whole genome shotgun (WGS) entry which is preliminary data.</text>
</comment>